<evidence type="ECO:0000256" key="2">
    <source>
        <dbReference type="SAM" id="MobiDB-lite"/>
    </source>
</evidence>
<dbReference type="PANTHER" id="PTHR15565:SF0">
    <property type="entry name" value="PROTEIN AATF"/>
    <property type="match status" value="1"/>
</dbReference>
<reference evidence="6" key="1">
    <citation type="submission" date="2025-08" db="UniProtKB">
        <authorList>
            <consortium name="RefSeq"/>
        </authorList>
    </citation>
    <scope>IDENTIFICATION</scope>
</reference>
<feature type="compositionally biased region" description="Acidic residues" evidence="2">
    <location>
        <begin position="90"/>
        <end position="136"/>
    </location>
</feature>
<organism evidence="5 6">
    <name type="scientific">Notechis scutatus</name>
    <name type="common">mainland tiger snake</name>
    <dbReference type="NCBI Taxonomy" id="8663"/>
    <lineage>
        <taxon>Eukaryota</taxon>
        <taxon>Metazoa</taxon>
        <taxon>Chordata</taxon>
        <taxon>Craniata</taxon>
        <taxon>Vertebrata</taxon>
        <taxon>Euteleostomi</taxon>
        <taxon>Lepidosauria</taxon>
        <taxon>Squamata</taxon>
        <taxon>Bifurcata</taxon>
        <taxon>Unidentata</taxon>
        <taxon>Episquamata</taxon>
        <taxon>Toxicofera</taxon>
        <taxon>Serpentes</taxon>
        <taxon>Colubroidea</taxon>
        <taxon>Elapidae</taxon>
        <taxon>Hydrophiinae</taxon>
        <taxon>Notechis</taxon>
    </lineage>
</organism>
<dbReference type="CTD" id="26574"/>
<dbReference type="KEGG" id="nss:113420521"/>
<dbReference type="Proteomes" id="UP000504612">
    <property type="component" value="Unplaced"/>
</dbReference>
<accession>A0A6J1UZ29</accession>
<gene>
    <name evidence="6" type="primary">AATF</name>
</gene>
<comment type="similarity">
    <text evidence="1">Belongs to the AATF family.</text>
</comment>
<dbReference type="InterPro" id="IPR039223">
    <property type="entry name" value="AATF/Bfr2"/>
</dbReference>
<name>A0A6J1UZ29_9SAUR</name>
<evidence type="ECO:0000259" key="4">
    <source>
        <dbReference type="Pfam" id="PF13339"/>
    </source>
</evidence>
<dbReference type="GO" id="GO:0005730">
    <property type="term" value="C:nucleolus"/>
    <property type="evidence" value="ECO:0007669"/>
    <property type="project" value="TreeGrafter"/>
</dbReference>
<evidence type="ECO:0000313" key="5">
    <source>
        <dbReference type="Proteomes" id="UP000504612"/>
    </source>
</evidence>
<evidence type="ECO:0000256" key="1">
    <source>
        <dbReference type="ARBA" id="ARBA00008966"/>
    </source>
</evidence>
<feature type="domain" description="Apoptosis-antagonizing transcription factor C-terminal" evidence="3">
    <location>
        <begin position="458"/>
        <end position="542"/>
    </location>
</feature>
<feature type="domain" description="AATF leucine zipper-containing" evidence="4">
    <location>
        <begin position="216"/>
        <end position="367"/>
    </location>
</feature>
<evidence type="ECO:0000313" key="6">
    <source>
        <dbReference type="RefSeq" id="XP_026536256.1"/>
    </source>
</evidence>
<dbReference type="Pfam" id="PF08164">
    <property type="entry name" value="TRAUB"/>
    <property type="match status" value="1"/>
</dbReference>
<feature type="region of interest" description="Disordered" evidence="2">
    <location>
        <begin position="81"/>
        <end position="138"/>
    </location>
</feature>
<sequence>MAAPLAAELERLLNPLPRAQPDPEDDPEEATAAKVIDKFDEGSLDEDVLSVGQIRKGIASRILDADKRYQGKATTRKALEEELWGAAELPVDEETSDEETGEGDFDSETLAEDESPETEEEEEEEEAASDAEEEAELSNKLKKAAFSFQAIDDFEKFTEGMDELGSEEEEEEEASSGEDYEGESDSQEREEEMAGLDMDPEGGVLLTRSQGEAAEEVAKGKAVKNQIALWDQLLESRIKLQKALLIANQLPQPDTFSEFKEKGGQEYSNVLKNSYKALKALLRSLVDLQDELWHQNSGTRHLVAGEKKKESDEEISSGSDEAEEGKRVVRRLPKRKLEMEDYPEFASKRFAEFRVYRNNTLQKWHDRTKLASGKLGKGFGAFERSILTQVDHILMDKERLLRRTQTKRSAYRVLGKNPSDAEVLPETELDETETLPPAMSNAHLKDLDEEIFDDDDFYHQLLRELIERKTTSLDPNDQVAMGRQWLAIQKLRSKIRKKVDTKASKGRKIRYHVHSKLVSFMAPIDHCTMNDDARTELYRSLFGKQTHLKEGHQT</sequence>
<proteinExistence type="inferred from homology"/>
<protein>
    <submittedName>
        <fullName evidence="6">Protein AATF isoform X1</fullName>
    </submittedName>
</protein>
<dbReference type="GO" id="GO:0006357">
    <property type="term" value="P:regulation of transcription by RNA polymerase II"/>
    <property type="evidence" value="ECO:0007669"/>
    <property type="project" value="TreeGrafter"/>
</dbReference>
<feature type="region of interest" description="Disordered" evidence="2">
    <location>
        <begin position="155"/>
        <end position="211"/>
    </location>
</feature>
<dbReference type="InterPro" id="IPR012617">
    <property type="entry name" value="AATF_C"/>
</dbReference>
<feature type="compositionally biased region" description="Acidic residues" evidence="2">
    <location>
        <begin position="312"/>
        <end position="323"/>
    </location>
</feature>
<keyword evidence="5" id="KW-1185">Reference proteome</keyword>
<dbReference type="RefSeq" id="XP_026536256.1">
    <property type="nucleotide sequence ID" value="XM_026680471.1"/>
</dbReference>
<feature type="compositionally biased region" description="Acidic residues" evidence="2">
    <location>
        <begin position="160"/>
        <end position="200"/>
    </location>
</feature>
<feature type="region of interest" description="Disordered" evidence="2">
    <location>
        <begin position="303"/>
        <end position="327"/>
    </location>
</feature>
<dbReference type="PANTHER" id="PTHR15565">
    <property type="entry name" value="AATF PROTEIN APOPTOSIS ANTAGONIZING TRANSCRIPTION FACTOR"/>
    <property type="match status" value="1"/>
</dbReference>
<dbReference type="Pfam" id="PF13339">
    <property type="entry name" value="AATF-Che1"/>
    <property type="match status" value="1"/>
</dbReference>
<dbReference type="InterPro" id="IPR025160">
    <property type="entry name" value="AATF"/>
</dbReference>
<dbReference type="AlphaFoldDB" id="A0A6J1UZ29"/>
<evidence type="ECO:0000259" key="3">
    <source>
        <dbReference type="Pfam" id="PF08164"/>
    </source>
</evidence>
<dbReference type="GeneID" id="113420521"/>